<gene>
    <name evidence="5" type="ORF">HEP81_05506</name>
</gene>
<dbReference type="GO" id="GO:0003700">
    <property type="term" value="F:DNA-binding transcription factor activity"/>
    <property type="evidence" value="ECO:0007669"/>
    <property type="project" value="InterPro"/>
</dbReference>
<dbReference type="InterPro" id="IPR050204">
    <property type="entry name" value="AraC_XylS_family_regulators"/>
</dbReference>
<evidence type="ECO:0000256" key="3">
    <source>
        <dbReference type="ARBA" id="ARBA00023163"/>
    </source>
</evidence>
<evidence type="ECO:0000313" key="5">
    <source>
        <dbReference type="EMBL" id="QNT95758.1"/>
    </source>
</evidence>
<organism evidence="5 6">
    <name type="scientific">Streptomyces griseofuscus</name>
    <dbReference type="NCBI Taxonomy" id="146922"/>
    <lineage>
        <taxon>Bacteria</taxon>
        <taxon>Bacillati</taxon>
        <taxon>Actinomycetota</taxon>
        <taxon>Actinomycetes</taxon>
        <taxon>Kitasatosporales</taxon>
        <taxon>Streptomycetaceae</taxon>
        <taxon>Streptomyces</taxon>
    </lineage>
</organism>
<dbReference type="Pfam" id="PF12833">
    <property type="entry name" value="HTH_18"/>
    <property type="match status" value="1"/>
</dbReference>
<reference evidence="5 6" key="1">
    <citation type="submission" date="2020-04" db="EMBL/GenBank/DDBJ databases">
        <title>Characterization and engineering of Streptomyces griseofuscus DSM40191 as a potential heterologous host for expression of BGCs.</title>
        <authorList>
            <person name="Gren T."/>
            <person name="Whitford C.M."/>
            <person name="Mohite O.S."/>
            <person name="Joergensen T.S."/>
            <person name="Nielsen J.B."/>
            <person name="Lee S.Y."/>
            <person name="Weber T."/>
        </authorList>
    </citation>
    <scope>NUCLEOTIDE SEQUENCE [LARGE SCALE GENOMIC DNA]</scope>
    <source>
        <strain evidence="5 6">DSM 40191</strain>
    </source>
</reference>
<dbReference type="PROSITE" id="PS01124">
    <property type="entry name" value="HTH_ARAC_FAMILY_2"/>
    <property type="match status" value="1"/>
</dbReference>
<keyword evidence="1" id="KW-0805">Transcription regulation</keyword>
<keyword evidence="3" id="KW-0804">Transcription</keyword>
<evidence type="ECO:0000256" key="1">
    <source>
        <dbReference type="ARBA" id="ARBA00023015"/>
    </source>
</evidence>
<dbReference type="EMBL" id="CP051006">
    <property type="protein sequence ID" value="QNT95758.1"/>
    <property type="molecule type" value="Genomic_DNA"/>
</dbReference>
<dbReference type="KEGG" id="sgf:HEP81_05506"/>
<sequence length="333" mass="36463">MFRSEDLPAQERLAALDELWANDTHPMRVVSDAAEHFRATVRMLDLGAVNVVGLAVSPCEVLRTPKLIRRADPELCSVIVPLSGTLTVSQAGHDITLGAGELALYDSSQPFRIRFTTMEGATRLVRAHIPRALLRLPADGLKRLPPGPLSAAAGFEGLLARLLADVTSSSTGYRPHDLPRIAVLAQELLASTVAHHLGADGTEAPGSSRSMLLLSIEKFVRQHLGDPGLSPETVASAHHISVGHLHRLFRTREATVAAWIRRERLERARRDLADPALRDVPIHLIATRWGFKDHPTFTRAFRSAYGASPTEYRHDSATVVRRSWISRPSPGFG</sequence>
<dbReference type="InterPro" id="IPR018060">
    <property type="entry name" value="HTH_AraC"/>
</dbReference>
<dbReference type="PRINTS" id="PR00032">
    <property type="entry name" value="HTHARAC"/>
</dbReference>
<dbReference type="GO" id="GO:0043565">
    <property type="term" value="F:sequence-specific DNA binding"/>
    <property type="evidence" value="ECO:0007669"/>
    <property type="project" value="InterPro"/>
</dbReference>
<dbReference type="Pfam" id="PF14525">
    <property type="entry name" value="AraC_binding_2"/>
    <property type="match status" value="1"/>
</dbReference>
<name>A0A7H1Q628_9ACTN</name>
<dbReference type="GeneID" id="91465052"/>
<dbReference type="RefSeq" id="WP_051850195.1">
    <property type="nucleotide sequence ID" value="NZ_CP051006.1"/>
</dbReference>
<accession>A0A7H1Q628</accession>
<evidence type="ECO:0000259" key="4">
    <source>
        <dbReference type="PROSITE" id="PS01124"/>
    </source>
</evidence>
<dbReference type="PANTHER" id="PTHR46796:SF6">
    <property type="entry name" value="ARAC SUBFAMILY"/>
    <property type="match status" value="1"/>
</dbReference>
<evidence type="ECO:0000313" key="6">
    <source>
        <dbReference type="Proteomes" id="UP000516422"/>
    </source>
</evidence>
<dbReference type="Proteomes" id="UP000516422">
    <property type="component" value="Chromosome"/>
</dbReference>
<dbReference type="Gene3D" id="1.10.10.60">
    <property type="entry name" value="Homeodomain-like"/>
    <property type="match status" value="1"/>
</dbReference>
<evidence type="ECO:0000256" key="2">
    <source>
        <dbReference type="ARBA" id="ARBA00023125"/>
    </source>
</evidence>
<dbReference type="AlphaFoldDB" id="A0A7H1Q628"/>
<protein>
    <submittedName>
        <fullName evidence="5">Helix-turn-helix domain-containing protein</fullName>
    </submittedName>
</protein>
<dbReference type="InterPro" id="IPR035418">
    <property type="entry name" value="AraC-bd_2"/>
</dbReference>
<feature type="domain" description="HTH araC/xylS-type" evidence="4">
    <location>
        <begin position="214"/>
        <end position="315"/>
    </location>
</feature>
<proteinExistence type="predicted"/>
<dbReference type="PANTHER" id="PTHR46796">
    <property type="entry name" value="HTH-TYPE TRANSCRIPTIONAL ACTIVATOR RHAS-RELATED"/>
    <property type="match status" value="1"/>
</dbReference>
<dbReference type="SMART" id="SM00342">
    <property type="entry name" value="HTH_ARAC"/>
    <property type="match status" value="1"/>
</dbReference>
<dbReference type="InterPro" id="IPR009057">
    <property type="entry name" value="Homeodomain-like_sf"/>
</dbReference>
<dbReference type="InterPro" id="IPR020449">
    <property type="entry name" value="Tscrpt_reg_AraC-type_HTH"/>
</dbReference>
<dbReference type="SUPFAM" id="SSF46689">
    <property type="entry name" value="Homeodomain-like"/>
    <property type="match status" value="1"/>
</dbReference>
<keyword evidence="2" id="KW-0238">DNA-binding</keyword>